<dbReference type="CDD" id="cd09083">
    <property type="entry name" value="EEP-1"/>
    <property type="match status" value="1"/>
</dbReference>
<protein>
    <submittedName>
        <fullName evidence="2">Endonuclease</fullName>
    </submittedName>
</protein>
<dbReference type="AlphaFoldDB" id="A0AA37XCR1"/>
<sequence>MPLLGPGGASALDVMTFNARRIVPHLRPRHPDRWSRRRGAFTALLAEERPAVLGLQEAQPEHLRAARDALDGYAVLGTGRSRRGGDEATPLLVDTDRLEVERWRQLSLSTTPHRAGSRSWGSAFPRILVEARLRDRATGVRWQVVNTHLDVVSPLARRRSASLIRTLLDDGPAVVMGDANAGTRSPAYRTLVTRGPLRDAMREAPHPLGARLGTRNGYRRPGPGRRIDWLLVGGPVIVEAAGANRARPGGRWPSDHLPVQARLRAIG</sequence>
<accession>A0AA37XCR1</accession>
<dbReference type="Pfam" id="PF03372">
    <property type="entry name" value="Exo_endo_phos"/>
    <property type="match status" value="1"/>
</dbReference>
<name>A0AA37XCR1_9MICO</name>
<evidence type="ECO:0000259" key="1">
    <source>
        <dbReference type="Pfam" id="PF03372"/>
    </source>
</evidence>
<dbReference type="Gene3D" id="3.60.10.10">
    <property type="entry name" value="Endonuclease/exonuclease/phosphatase"/>
    <property type="match status" value="1"/>
</dbReference>
<proteinExistence type="predicted"/>
<comment type="caution">
    <text evidence="2">The sequence shown here is derived from an EMBL/GenBank/DDBJ whole genome shotgun (WGS) entry which is preliminary data.</text>
</comment>
<keyword evidence="2" id="KW-0540">Nuclease</keyword>
<keyword evidence="2" id="KW-0255">Endonuclease</keyword>
<dbReference type="Proteomes" id="UP001157160">
    <property type="component" value="Unassembled WGS sequence"/>
</dbReference>
<gene>
    <name evidence="2" type="ORF">GCM10025874_19350</name>
</gene>
<feature type="domain" description="Endonuclease/exonuclease/phosphatase" evidence="1">
    <location>
        <begin position="15"/>
        <end position="256"/>
    </location>
</feature>
<dbReference type="EMBL" id="BSUL01000001">
    <property type="protein sequence ID" value="GMA28682.1"/>
    <property type="molecule type" value="Genomic_DNA"/>
</dbReference>
<keyword evidence="2" id="KW-0378">Hydrolase</keyword>
<evidence type="ECO:0000313" key="3">
    <source>
        <dbReference type="Proteomes" id="UP001157160"/>
    </source>
</evidence>
<reference evidence="2 3" key="1">
    <citation type="journal article" date="2014" name="Int. J. Syst. Evol. Microbiol.">
        <title>Complete genome sequence of Corynebacterium casei LMG S-19264T (=DSM 44701T), isolated from a smear-ripened cheese.</title>
        <authorList>
            <consortium name="US DOE Joint Genome Institute (JGI-PGF)"/>
            <person name="Walter F."/>
            <person name="Albersmeier A."/>
            <person name="Kalinowski J."/>
            <person name="Ruckert C."/>
        </authorList>
    </citation>
    <scope>NUCLEOTIDE SEQUENCE [LARGE SCALE GENOMIC DNA]</scope>
    <source>
        <strain evidence="2 3">NBRC 112289</strain>
    </source>
</reference>
<dbReference type="InterPro" id="IPR005135">
    <property type="entry name" value="Endo/exonuclease/phosphatase"/>
</dbReference>
<organism evidence="2 3">
    <name type="scientific">Arenivirga flava</name>
    <dbReference type="NCBI Taxonomy" id="1930060"/>
    <lineage>
        <taxon>Bacteria</taxon>
        <taxon>Bacillati</taxon>
        <taxon>Actinomycetota</taxon>
        <taxon>Actinomycetes</taxon>
        <taxon>Micrococcales</taxon>
        <taxon>Microbacteriaceae</taxon>
        <taxon>Arenivirga</taxon>
    </lineage>
</organism>
<evidence type="ECO:0000313" key="2">
    <source>
        <dbReference type="EMBL" id="GMA28682.1"/>
    </source>
</evidence>
<dbReference type="RefSeq" id="WP_284232074.1">
    <property type="nucleotide sequence ID" value="NZ_BSUL01000001.1"/>
</dbReference>
<dbReference type="InterPro" id="IPR036691">
    <property type="entry name" value="Endo/exonu/phosph_ase_sf"/>
</dbReference>
<dbReference type="SUPFAM" id="SSF56219">
    <property type="entry name" value="DNase I-like"/>
    <property type="match status" value="1"/>
</dbReference>
<keyword evidence="3" id="KW-1185">Reference proteome</keyword>
<dbReference type="GO" id="GO:0004519">
    <property type="term" value="F:endonuclease activity"/>
    <property type="evidence" value="ECO:0007669"/>
    <property type="project" value="UniProtKB-KW"/>
</dbReference>